<dbReference type="InterPro" id="IPR016040">
    <property type="entry name" value="NAD(P)-bd_dom"/>
</dbReference>
<organism evidence="3 4">
    <name type="scientific">Cerrena zonata</name>
    <dbReference type="NCBI Taxonomy" id="2478898"/>
    <lineage>
        <taxon>Eukaryota</taxon>
        <taxon>Fungi</taxon>
        <taxon>Dikarya</taxon>
        <taxon>Basidiomycota</taxon>
        <taxon>Agaricomycotina</taxon>
        <taxon>Agaricomycetes</taxon>
        <taxon>Polyporales</taxon>
        <taxon>Cerrenaceae</taxon>
        <taxon>Cerrena</taxon>
    </lineage>
</organism>
<reference evidence="3 4" key="1">
    <citation type="submission" date="2022-09" db="EMBL/GenBank/DDBJ databases">
        <authorList>
            <person name="Palmer J.M."/>
        </authorList>
    </citation>
    <scope>NUCLEOTIDE SEQUENCE [LARGE SCALE GENOMIC DNA]</scope>
    <source>
        <strain evidence="3 4">DSM 7382</strain>
    </source>
</reference>
<evidence type="ECO:0000313" key="4">
    <source>
        <dbReference type="Proteomes" id="UP001385951"/>
    </source>
</evidence>
<keyword evidence="4" id="KW-1185">Reference proteome</keyword>
<protein>
    <recommendedName>
        <fullName evidence="2">NAD(P)-binding domain-containing protein</fullName>
    </recommendedName>
</protein>
<dbReference type="Proteomes" id="UP001385951">
    <property type="component" value="Unassembled WGS sequence"/>
</dbReference>
<dbReference type="PANTHER" id="PTHR42748:SF7">
    <property type="entry name" value="NMRA LIKE REDOX SENSOR 1-RELATED"/>
    <property type="match status" value="1"/>
</dbReference>
<dbReference type="InterPro" id="IPR036291">
    <property type="entry name" value="NAD(P)-bd_dom_sf"/>
</dbReference>
<dbReference type="InterPro" id="IPR051164">
    <property type="entry name" value="NmrA-like_oxidored"/>
</dbReference>
<accession>A0AAW0GLG2</accession>
<evidence type="ECO:0000313" key="3">
    <source>
        <dbReference type="EMBL" id="KAK7694065.1"/>
    </source>
</evidence>
<evidence type="ECO:0000259" key="2">
    <source>
        <dbReference type="Pfam" id="PF13460"/>
    </source>
</evidence>
<evidence type="ECO:0000256" key="1">
    <source>
        <dbReference type="ARBA" id="ARBA00022857"/>
    </source>
</evidence>
<dbReference type="Gene3D" id="3.40.50.720">
    <property type="entry name" value="NAD(P)-binding Rossmann-like Domain"/>
    <property type="match status" value="1"/>
</dbReference>
<proteinExistence type="predicted"/>
<dbReference type="Pfam" id="PF13460">
    <property type="entry name" value="NAD_binding_10"/>
    <property type="match status" value="1"/>
</dbReference>
<dbReference type="EMBL" id="JASBNA010000003">
    <property type="protein sequence ID" value="KAK7694065.1"/>
    <property type="molecule type" value="Genomic_DNA"/>
</dbReference>
<keyword evidence="1" id="KW-0521">NADP</keyword>
<name>A0AAW0GLG2_9APHY</name>
<dbReference type="PANTHER" id="PTHR42748">
    <property type="entry name" value="NITROGEN METABOLITE REPRESSION PROTEIN NMRA FAMILY MEMBER"/>
    <property type="match status" value="1"/>
</dbReference>
<gene>
    <name evidence="3" type="ORF">QCA50_003641</name>
</gene>
<dbReference type="SUPFAM" id="SSF51735">
    <property type="entry name" value="NAD(P)-binding Rossmann-fold domains"/>
    <property type="match status" value="1"/>
</dbReference>
<dbReference type="AlphaFoldDB" id="A0AAW0GLG2"/>
<sequence>MRAPWKVCDIVSDDRCASSLSPPALLRASADASHLVYCVIAVLCPRNIHKFPILENMKILITGAAGRTSGYVIKDLLERKGVPASELRLLVRSDEAIEKVRVRFPQLGHSSFVIGDYLEASTLPHAFKDIDIVFYNGPTFTPLETAMGIAAIQAARNAGVKHYVFCSVHHPFLTKLLNHKAKLE</sequence>
<comment type="caution">
    <text evidence="3">The sequence shown here is derived from an EMBL/GenBank/DDBJ whole genome shotgun (WGS) entry which is preliminary data.</text>
</comment>
<feature type="domain" description="NAD(P)-binding" evidence="2">
    <location>
        <begin position="63"/>
        <end position="168"/>
    </location>
</feature>